<dbReference type="KEGG" id="beq:BEWA_017990"/>
<accession>L0AUQ6</accession>
<protein>
    <submittedName>
        <fullName evidence="1">Uncharacterized protein</fullName>
    </submittedName>
</protein>
<name>L0AUQ6_THEEQ</name>
<dbReference type="OrthoDB" id="359910at2759"/>
<keyword evidence="2" id="KW-1185">Reference proteome</keyword>
<evidence type="ECO:0000313" key="1">
    <source>
        <dbReference type="EMBL" id="AFZ78958.1"/>
    </source>
</evidence>
<dbReference type="GeneID" id="15806105"/>
<proteinExistence type="predicted"/>
<dbReference type="AlphaFoldDB" id="L0AUQ6"/>
<dbReference type="eggNOG" id="ENOG502T20G">
    <property type="taxonomic scope" value="Eukaryota"/>
</dbReference>
<organism evidence="1 2">
    <name type="scientific">Theileria equi strain WA</name>
    <dbReference type="NCBI Taxonomy" id="1537102"/>
    <lineage>
        <taxon>Eukaryota</taxon>
        <taxon>Sar</taxon>
        <taxon>Alveolata</taxon>
        <taxon>Apicomplexa</taxon>
        <taxon>Aconoidasida</taxon>
        <taxon>Piroplasmida</taxon>
        <taxon>Theileriidae</taxon>
        <taxon>Theileria</taxon>
    </lineage>
</organism>
<dbReference type="EMBL" id="CP001669">
    <property type="protein sequence ID" value="AFZ78958.1"/>
    <property type="molecule type" value="Genomic_DNA"/>
</dbReference>
<dbReference type="Proteomes" id="UP000031512">
    <property type="component" value="Chromosome 1"/>
</dbReference>
<reference evidence="1 2" key="1">
    <citation type="journal article" date="2012" name="BMC Genomics">
        <title>Comparative genomic analysis and phylogenetic position of Theileria equi.</title>
        <authorList>
            <person name="Kappmeyer L.S."/>
            <person name="Thiagarajan M."/>
            <person name="Herndon D.R."/>
            <person name="Ramsay J.D."/>
            <person name="Caler E."/>
            <person name="Djikeng A."/>
            <person name="Gillespie J.J."/>
            <person name="Lau A.O."/>
            <person name="Roalson E.H."/>
            <person name="Silva J.C."/>
            <person name="Silva M.G."/>
            <person name="Suarez C.E."/>
            <person name="Ueti M.W."/>
            <person name="Nene V.M."/>
            <person name="Mealey R.H."/>
            <person name="Knowles D.P."/>
            <person name="Brayton K.A."/>
        </authorList>
    </citation>
    <scope>NUCLEOTIDE SEQUENCE [LARGE SCALE GENOMIC DNA]</scope>
    <source>
        <strain evidence="1 2">WA</strain>
    </source>
</reference>
<sequence>MTNPTILLQGSVFKEECNKYVKKLAEFAVEYCGLKSSKNVNRVDLKKSLLNLTRGISLTGFVKSLSIQDKKHFLNFVSMECPVTCPNKKVIIPPIESMPCNVMKSCKKLRNFFGVPELQVCRGCIKKSRCRRYQQIERDIPDLSDLASVMIGVHSICKIHIDGSDLVVPEFAFRELPSVIKMLDALGKYFKDNPTVVEIPRGDEKACNRELKKRKKQKELEKLETLKEKIFNIPRGFNIMPKETTYMASFQRNLYNSLPKRKHKESDYVWVPDIGDTTIINRDNKLEKINNAKLESDAPFMNDSKDINVGKIEELGINDVEFRMEYSKPIGSEVNIVRYDVINDEFVQGIKINANGRVIIDLDKNLDENRSLPINGLEMYRIPSPQKLAMYEGFLKTLPSKTRSLSFLKRVPYNYKCQSSGETLRQPEDTTKEDLENLTDIALAINAK</sequence>
<gene>
    <name evidence="1" type="ORF">BEWA_017990</name>
</gene>
<evidence type="ECO:0000313" key="2">
    <source>
        <dbReference type="Proteomes" id="UP000031512"/>
    </source>
</evidence>
<dbReference type="VEuPathDB" id="PiroplasmaDB:BEWA_017990"/>
<dbReference type="RefSeq" id="XP_004828624.1">
    <property type="nucleotide sequence ID" value="XM_004828567.1"/>
</dbReference>